<organism evidence="1 2">
    <name type="scientific">Nyssa sinensis</name>
    <dbReference type="NCBI Taxonomy" id="561372"/>
    <lineage>
        <taxon>Eukaryota</taxon>
        <taxon>Viridiplantae</taxon>
        <taxon>Streptophyta</taxon>
        <taxon>Embryophyta</taxon>
        <taxon>Tracheophyta</taxon>
        <taxon>Spermatophyta</taxon>
        <taxon>Magnoliopsida</taxon>
        <taxon>eudicotyledons</taxon>
        <taxon>Gunneridae</taxon>
        <taxon>Pentapetalae</taxon>
        <taxon>asterids</taxon>
        <taxon>Cornales</taxon>
        <taxon>Nyssaceae</taxon>
        <taxon>Nyssa</taxon>
    </lineage>
</organism>
<protein>
    <submittedName>
        <fullName evidence="1">Uncharacterized protein</fullName>
    </submittedName>
</protein>
<dbReference type="EMBL" id="CM018031">
    <property type="protein sequence ID" value="KAA8548834.1"/>
    <property type="molecule type" value="Genomic_DNA"/>
</dbReference>
<sequence>MWRRYKAEIGCYGATNGGDNGTPSLVMRTRTGRRWAIVYDVGLMEKTGGSWCGVSDSDGCLSGGDGVSDD</sequence>
<dbReference type="AlphaFoldDB" id="A0A5J5C1W4"/>
<keyword evidence="2" id="KW-1185">Reference proteome</keyword>
<evidence type="ECO:0000313" key="2">
    <source>
        <dbReference type="Proteomes" id="UP000325577"/>
    </source>
</evidence>
<accession>A0A5J5C1W4</accession>
<gene>
    <name evidence="1" type="ORF">F0562_000518</name>
</gene>
<proteinExistence type="predicted"/>
<name>A0A5J5C1W4_9ASTE</name>
<dbReference type="Proteomes" id="UP000325577">
    <property type="component" value="Linkage Group LG0"/>
</dbReference>
<reference evidence="1 2" key="1">
    <citation type="submission" date="2019-09" db="EMBL/GenBank/DDBJ databases">
        <title>A chromosome-level genome assembly of the Chinese tupelo Nyssa sinensis.</title>
        <authorList>
            <person name="Yang X."/>
            <person name="Kang M."/>
            <person name="Yang Y."/>
            <person name="Xiong H."/>
            <person name="Wang M."/>
            <person name="Zhang Z."/>
            <person name="Wang Z."/>
            <person name="Wu H."/>
            <person name="Ma T."/>
            <person name="Liu J."/>
            <person name="Xi Z."/>
        </authorList>
    </citation>
    <scope>NUCLEOTIDE SEQUENCE [LARGE SCALE GENOMIC DNA]</scope>
    <source>
        <strain evidence="1">J267</strain>
        <tissue evidence="1">Leaf</tissue>
    </source>
</reference>
<evidence type="ECO:0000313" key="1">
    <source>
        <dbReference type="EMBL" id="KAA8548834.1"/>
    </source>
</evidence>